<dbReference type="Proteomes" id="UP000011721">
    <property type="component" value="Chromosome"/>
</dbReference>
<dbReference type="AlphaFoldDB" id="M1PFT7"/>
<evidence type="ECO:0000256" key="1">
    <source>
        <dbReference type="ARBA" id="ARBA00004196"/>
    </source>
</evidence>
<evidence type="ECO:0000256" key="2">
    <source>
        <dbReference type="ARBA" id="ARBA00023054"/>
    </source>
</evidence>
<evidence type="ECO:0000256" key="4">
    <source>
        <dbReference type="SAM" id="SignalP"/>
    </source>
</evidence>
<reference evidence="6" key="1">
    <citation type="journal article" date="2013" name="Stand. Genomic Sci.">
        <title>Complete genome sequence of Desulfocapsa sulfexigens, a marine deltaproteobacterium specialized in disproportionating inorganic sulfur compounds.</title>
        <authorList>
            <person name="Finster K.W."/>
            <person name="Kjeldsen K.U."/>
            <person name="Kube M."/>
            <person name="Reinhardt R."/>
            <person name="Mussmann M."/>
            <person name="Amann R."/>
            <person name="Schreiber L."/>
        </authorList>
    </citation>
    <scope>NUCLEOTIDE SEQUENCE [LARGE SCALE GENOMIC DNA]</scope>
    <source>
        <strain evidence="6">DSM 10523 / SB164P1</strain>
    </source>
</reference>
<accession>M1PFT7</accession>
<dbReference type="STRING" id="1167006.UWK_01985"/>
<gene>
    <name evidence="5" type="ordered locus">UWK_01985</name>
</gene>
<sequence>MNNLIRFTCLLVTCLFFSSSFANEVDEKQAKEIPNNSILVFEGKVSCSLSRAVPMPFTGTFTDIRIIPGQSVEEGETIAQYTLEESRAIQLGRELLFNELDDIRRHLELEKQNIIRLERTEKELKRLTAEKLSPQYTLEALQTELRLTRAYVSILTKRFTYADNFADKALKSVRKVLGDDTIISGQIPEIVKLKSPISGMVLSLHPLLRENSLLPEGTIIAQIGTMDTMLIHSLVYERDVIHLNIGDKVTFFPDSLPKRQFPATITSISWAPAIPDPDLPSYYQIEMTIKNNKFELRPGFKGRIEYKQLTR</sequence>
<dbReference type="Gene3D" id="2.40.30.170">
    <property type="match status" value="1"/>
</dbReference>
<evidence type="ECO:0000256" key="3">
    <source>
        <dbReference type="SAM" id="Coils"/>
    </source>
</evidence>
<dbReference type="PANTHER" id="PTHR32347">
    <property type="entry name" value="EFFLUX SYSTEM COMPONENT YKNX-RELATED"/>
    <property type="match status" value="1"/>
</dbReference>
<evidence type="ECO:0000313" key="5">
    <source>
        <dbReference type="EMBL" id="AGF78535.1"/>
    </source>
</evidence>
<feature type="coiled-coil region" evidence="3">
    <location>
        <begin position="100"/>
        <end position="130"/>
    </location>
</feature>
<dbReference type="KEGG" id="dsf:UWK_01985"/>
<dbReference type="GO" id="GO:0030313">
    <property type="term" value="C:cell envelope"/>
    <property type="evidence" value="ECO:0007669"/>
    <property type="project" value="UniProtKB-SubCell"/>
</dbReference>
<keyword evidence="4" id="KW-0732">Signal</keyword>
<dbReference type="HOGENOM" id="CLU_075031_0_0_7"/>
<feature type="chain" id="PRO_5004016425" description="Multidrug resistance efflux pump" evidence="4">
    <location>
        <begin position="23"/>
        <end position="311"/>
    </location>
</feature>
<comment type="subcellular location">
    <subcellularLocation>
        <location evidence="1">Cell envelope</location>
    </subcellularLocation>
</comment>
<name>M1PFT7_DESSD</name>
<dbReference type="OrthoDB" id="5448083at2"/>
<organism evidence="5 6">
    <name type="scientific">Desulfocapsa sulfexigens (strain DSM 10523 / SB164P1)</name>
    <dbReference type="NCBI Taxonomy" id="1167006"/>
    <lineage>
        <taxon>Bacteria</taxon>
        <taxon>Pseudomonadati</taxon>
        <taxon>Thermodesulfobacteriota</taxon>
        <taxon>Desulfobulbia</taxon>
        <taxon>Desulfobulbales</taxon>
        <taxon>Desulfocapsaceae</taxon>
        <taxon>Desulfocapsa</taxon>
    </lineage>
</organism>
<dbReference type="EMBL" id="CP003985">
    <property type="protein sequence ID" value="AGF78535.1"/>
    <property type="molecule type" value="Genomic_DNA"/>
</dbReference>
<feature type="signal peptide" evidence="4">
    <location>
        <begin position="1"/>
        <end position="22"/>
    </location>
</feature>
<protein>
    <recommendedName>
        <fullName evidence="7">Multidrug resistance efflux pump</fullName>
    </recommendedName>
</protein>
<proteinExistence type="predicted"/>
<evidence type="ECO:0008006" key="7">
    <source>
        <dbReference type="Google" id="ProtNLM"/>
    </source>
</evidence>
<evidence type="ECO:0000313" key="6">
    <source>
        <dbReference type="Proteomes" id="UP000011721"/>
    </source>
</evidence>
<dbReference type="InterPro" id="IPR050465">
    <property type="entry name" value="UPF0194_transport"/>
</dbReference>
<dbReference type="eggNOG" id="COG0845">
    <property type="taxonomic scope" value="Bacteria"/>
</dbReference>
<dbReference type="RefSeq" id="WP_015404226.1">
    <property type="nucleotide sequence ID" value="NC_020304.1"/>
</dbReference>
<keyword evidence="2 3" id="KW-0175">Coiled coil</keyword>
<keyword evidence="6" id="KW-1185">Reference proteome</keyword>